<accession>A0A1Y0D766</accession>
<dbReference type="KEGG" id="opf:CBP31_12735"/>
<keyword evidence="2" id="KW-1185">Reference proteome</keyword>
<dbReference type="Proteomes" id="UP000243937">
    <property type="component" value="Chromosome"/>
</dbReference>
<organism evidence="1 2">
    <name type="scientific">Oceanisphaera profunda</name>
    <dbReference type="NCBI Taxonomy" id="1416627"/>
    <lineage>
        <taxon>Bacteria</taxon>
        <taxon>Pseudomonadati</taxon>
        <taxon>Pseudomonadota</taxon>
        <taxon>Gammaproteobacteria</taxon>
        <taxon>Aeromonadales</taxon>
        <taxon>Aeromonadaceae</taxon>
        <taxon>Oceanisphaera</taxon>
    </lineage>
</organism>
<reference evidence="1 2" key="1">
    <citation type="journal article" date="2014" name="Int. J. Syst. Evol. Microbiol.">
        <title>Oceanisphaera profunda sp. nov., a marine bacterium isolated from deep-sea sediment, and emended description of the genus Oceanisphaera.</title>
        <authorList>
            <person name="Xu Z."/>
            <person name="Zhang X.Y."/>
            <person name="Su H.N."/>
            <person name="Yu Z.C."/>
            <person name="Liu C."/>
            <person name="Li H."/>
            <person name="Chen X.L."/>
            <person name="Song X.Y."/>
            <person name="Xie B.B."/>
            <person name="Qin Q.L."/>
            <person name="Zhou B.C."/>
            <person name="Shi M."/>
            <person name="Huang Y."/>
            <person name="Zhang Y.Z."/>
        </authorList>
    </citation>
    <scope>NUCLEOTIDE SEQUENCE [LARGE SCALE GENOMIC DNA]</scope>
    <source>
        <strain evidence="1 2">SM1222</strain>
    </source>
</reference>
<protein>
    <submittedName>
        <fullName evidence="1">Uncharacterized protein</fullName>
    </submittedName>
</protein>
<evidence type="ECO:0000313" key="1">
    <source>
        <dbReference type="EMBL" id="ART83379.1"/>
    </source>
</evidence>
<sequence>MVFVEADFAQQHLNIQGGRLFGEKNFATVCSVSFVVCQFIRHGLVLDVSFKLSSYAGPPKLSIYKQGAATGHPSFVGPNLFGPVYFVPFVASRRQRV</sequence>
<gene>
    <name evidence="1" type="ORF">CBP31_12735</name>
</gene>
<evidence type="ECO:0000313" key="2">
    <source>
        <dbReference type="Proteomes" id="UP000243937"/>
    </source>
</evidence>
<proteinExistence type="predicted"/>
<dbReference type="EMBL" id="CP021377">
    <property type="protein sequence ID" value="ART83379.1"/>
    <property type="molecule type" value="Genomic_DNA"/>
</dbReference>
<name>A0A1Y0D766_9GAMM</name>
<dbReference type="AlphaFoldDB" id="A0A1Y0D766"/>